<keyword evidence="2" id="KW-0472">Membrane</keyword>
<keyword evidence="2" id="KW-1133">Transmembrane helix</keyword>
<accession>A0A0G3IVY2</accession>
<feature type="region of interest" description="Disordered" evidence="1">
    <location>
        <begin position="163"/>
        <end position="184"/>
    </location>
</feature>
<feature type="transmembrane region" description="Helical" evidence="2">
    <location>
        <begin position="73"/>
        <end position="90"/>
    </location>
</feature>
<geneLocation type="mitochondrion" evidence="3"/>
<evidence type="ECO:0000313" key="3">
    <source>
        <dbReference type="EMBL" id="AKK32439.1"/>
    </source>
</evidence>
<name>A0A0G3IVY2_PENRO</name>
<dbReference type="Proteomes" id="UP000243623">
    <property type="component" value="Mitochondrion MT"/>
</dbReference>
<protein>
    <submittedName>
        <fullName evidence="3">Uncharacterized protein</fullName>
    </submittedName>
</protein>
<dbReference type="EMBL" id="KR952335">
    <property type="protein sequence ID" value="AKK32439.1"/>
    <property type="molecule type" value="Genomic_DNA"/>
</dbReference>
<gene>
    <name evidence="3" type="primary">orf285</name>
</gene>
<dbReference type="RefSeq" id="YP_009154198.1">
    <property type="nucleotide sequence ID" value="NC_027416.1"/>
</dbReference>
<keyword evidence="3" id="KW-0496">Mitochondrion</keyword>
<reference evidence="3 4" key="1">
    <citation type="submission" date="2015-05" db="EMBL/GenBank/DDBJ databases">
        <authorList>
            <person name="Crovadore J."/>
            <person name="Lefort F."/>
            <person name="Calmin G."/>
            <person name="Schalk M."/>
        </authorList>
    </citation>
    <scope>NUCLEOTIDE SEQUENCE [LARGE SCALE GENOMIC DNA]</scope>
    <source>
        <strain evidence="3 4">UASWS P1</strain>
    </source>
</reference>
<organism evidence="3 4">
    <name type="scientific">Penicillium roqueforti</name>
    <dbReference type="NCBI Taxonomy" id="5082"/>
    <lineage>
        <taxon>Eukaryota</taxon>
        <taxon>Fungi</taxon>
        <taxon>Dikarya</taxon>
        <taxon>Ascomycota</taxon>
        <taxon>Pezizomycotina</taxon>
        <taxon>Eurotiomycetes</taxon>
        <taxon>Eurotiomycetidae</taxon>
        <taxon>Eurotiales</taxon>
        <taxon>Aspergillaceae</taxon>
        <taxon>Penicillium</taxon>
    </lineage>
</organism>
<keyword evidence="2" id="KW-0812">Transmembrane</keyword>
<proteinExistence type="predicted"/>
<dbReference type="AlphaFoldDB" id="A0A0G3IVY2"/>
<dbReference type="GeneID" id="24703212"/>
<evidence type="ECO:0000256" key="1">
    <source>
        <dbReference type="SAM" id="MobiDB-lite"/>
    </source>
</evidence>
<evidence type="ECO:0000256" key="2">
    <source>
        <dbReference type="SAM" id="Phobius"/>
    </source>
</evidence>
<evidence type="ECO:0000313" key="4">
    <source>
        <dbReference type="Proteomes" id="UP000243623"/>
    </source>
</evidence>
<sequence length="285" mass="34030">MFRNLWNITQQYAYSYPICIYKRFLTLIKRTNGQLNIQQKMNMTTIKLKRYILISLTKIYLDLIIDCKAGDRLYFIYRIIIIVLFIYTFINNNPSLLLELLDNLNYNYLNQLYDDSFIKINRGKFSYTWNEFNQRSRGYNNGSGGPNHNPNPSLYEVENTRKRLEEENKQSGEPSRMQFKPSELENVRLGDNPSRVFQFCYYSSVEKRMVYPEDFHPGLPILLNHDRFRVYIDNGISYTYNYRSLDPSQHYCMIEYLDGSKCYLNDASKIAANIEYHRRPIKDPS</sequence>